<sequence length="150" mass="16622">MLAFLSINEKVTSMDQRFHVSDETMSVINVTERKLNDTGSAVKTNRFSPLNCVFLNGAFSKVAKVGHVADAQTSEKFQFAISNLTAKMSSIRPVRRCLPIFLSYNLQIPNVVSNFKCLINILLIISSCSSLYIQNSVTQVISLINNEQGS</sequence>
<evidence type="ECO:0000313" key="1">
    <source>
        <dbReference type="EMBL" id="KAK1272253.1"/>
    </source>
</evidence>
<dbReference type="EMBL" id="JAUJYN010000005">
    <property type="protein sequence ID" value="KAK1272253.1"/>
    <property type="molecule type" value="Genomic_DNA"/>
</dbReference>
<reference evidence="1" key="1">
    <citation type="journal article" date="2023" name="Nat. Commun.">
        <title>Diploid and tetraploid genomes of Acorus and the evolution of monocots.</title>
        <authorList>
            <person name="Ma L."/>
            <person name="Liu K.W."/>
            <person name="Li Z."/>
            <person name="Hsiao Y.Y."/>
            <person name="Qi Y."/>
            <person name="Fu T."/>
            <person name="Tang G.D."/>
            <person name="Zhang D."/>
            <person name="Sun W.H."/>
            <person name="Liu D.K."/>
            <person name="Li Y."/>
            <person name="Chen G.Z."/>
            <person name="Liu X.D."/>
            <person name="Liao X.Y."/>
            <person name="Jiang Y.T."/>
            <person name="Yu X."/>
            <person name="Hao Y."/>
            <person name="Huang J."/>
            <person name="Zhao X.W."/>
            <person name="Ke S."/>
            <person name="Chen Y.Y."/>
            <person name="Wu W.L."/>
            <person name="Hsu J.L."/>
            <person name="Lin Y.F."/>
            <person name="Huang M.D."/>
            <person name="Li C.Y."/>
            <person name="Huang L."/>
            <person name="Wang Z.W."/>
            <person name="Zhao X."/>
            <person name="Zhong W.Y."/>
            <person name="Peng D.H."/>
            <person name="Ahmad S."/>
            <person name="Lan S."/>
            <person name="Zhang J.S."/>
            <person name="Tsai W.C."/>
            <person name="Van de Peer Y."/>
            <person name="Liu Z.J."/>
        </authorList>
    </citation>
    <scope>NUCLEOTIDE SEQUENCE</scope>
    <source>
        <strain evidence="1">SCP</strain>
    </source>
</reference>
<dbReference type="Proteomes" id="UP001179952">
    <property type="component" value="Unassembled WGS sequence"/>
</dbReference>
<reference evidence="1" key="2">
    <citation type="submission" date="2023-06" db="EMBL/GenBank/DDBJ databases">
        <authorList>
            <person name="Ma L."/>
            <person name="Liu K.-W."/>
            <person name="Li Z."/>
            <person name="Hsiao Y.-Y."/>
            <person name="Qi Y."/>
            <person name="Fu T."/>
            <person name="Tang G."/>
            <person name="Zhang D."/>
            <person name="Sun W.-H."/>
            <person name="Liu D.-K."/>
            <person name="Li Y."/>
            <person name="Chen G.-Z."/>
            <person name="Liu X.-D."/>
            <person name="Liao X.-Y."/>
            <person name="Jiang Y.-T."/>
            <person name="Yu X."/>
            <person name="Hao Y."/>
            <person name="Huang J."/>
            <person name="Zhao X.-W."/>
            <person name="Ke S."/>
            <person name="Chen Y.-Y."/>
            <person name="Wu W.-L."/>
            <person name="Hsu J.-L."/>
            <person name="Lin Y.-F."/>
            <person name="Huang M.-D."/>
            <person name="Li C.-Y."/>
            <person name="Huang L."/>
            <person name="Wang Z.-W."/>
            <person name="Zhao X."/>
            <person name="Zhong W.-Y."/>
            <person name="Peng D.-H."/>
            <person name="Ahmad S."/>
            <person name="Lan S."/>
            <person name="Zhang J.-S."/>
            <person name="Tsai W.-C."/>
            <person name="Van De Peer Y."/>
            <person name="Liu Z.-J."/>
        </authorList>
    </citation>
    <scope>NUCLEOTIDE SEQUENCE</scope>
    <source>
        <strain evidence="1">SCP</strain>
        <tissue evidence="1">Leaves</tissue>
    </source>
</reference>
<organism evidence="1 2">
    <name type="scientific">Acorus gramineus</name>
    <name type="common">Dwarf sweet flag</name>
    <dbReference type="NCBI Taxonomy" id="55184"/>
    <lineage>
        <taxon>Eukaryota</taxon>
        <taxon>Viridiplantae</taxon>
        <taxon>Streptophyta</taxon>
        <taxon>Embryophyta</taxon>
        <taxon>Tracheophyta</taxon>
        <taxon>Spermatophyta</taxon>
        <taxon>Magnoliopsida</taxon>
        <taxon>Liliopsida</taxon>
        <taxon>Acoraceae</taxon>
        <taxon>Acorus</taxon>
    </lineage>
</organism>
<proteinExistence type="predicted"/>
<protein>
    <submittedName>
        <fullName evidence="1">Uncharacterized protein</fullName>
    </submittedName>
</protein>
<name>A0AAV9B7B0_ACOGR</name>
<evidence type="ECO:0000313" key="2">
    <source>
        <dbReference type="Proteomes" id="UP001179952"/>
    </source>
</evidence>
<accession>A0AAV9B7B0</accession>
<gene>
    <name evidence="1" type="ORF">QJS04_geneDACA012977</name>
</gene>
<comment type="caution">
    <text evidence="1">The sequence shown here is derived from an EMBL/GenBank/DDBJ whole genome shotgun (WGS) entry which is preliminary data.</text>
</comment>
<keyword evidence="2" id="KW-1185">Reference proteome</keyword>
<dbReference type="AlphaFoldDB" id="A0AAV9B7B0"/>